<reference evidence="1" key="1">
    <citation type="journal article" date="2021" name="Nat. Commun.">
        <title>Genetic determinants of endophytism in the Arabidopsis root mycobiome.</title>
        <authorList>
            <person name="Mesny F."/>
            <person name="Miyauchi S."/>
            <person name="Thiergart T."/>
            <person name="Pickel B."/>
            <person name="Atanasova L."/>
            <person name="Karlsson M."/>
            <person name="Huettel B."/>
            <person name="Barry K.W."/>
            <person name="Haridas S."/>
            <person name="Chen C."/>
            <person name="Bauer D."/>
            <person name="Andreopoulos W."/>
            <person name="Pangilinan J."/>
            <person name="LaButti K."/>
            <person name="Riley R."/>
            <person name="Lipzen A."/>
            <person name="Clum A."/>
            <person name="Drula E."/>
            <person name="Henrissat B."/>
            <person name="Kohler A."/>
            <person name="Grigoriev I.V."/>
            <person name="Martin F.M."/>
            <person name="Hacquard S."/>
        </authorList>
    </citation>
    <scope>NUCLEOTIDE SEQUENCE</scope>
    <source>
        <strain evidence="1">MPI-CAGE-AT-0016</strain>
    </source>
</reference>
<comment type="caution">
    <text evidence="1">The sequence shown here is derived from an EMBL/GenBank/DDBJ whole genome shotgun (WGS) entry which is preliminary data.</text>
</comment>
<dbReference type="OrthoDB" id="4779436at2759"/>
<feature type="non-terminal residue" evidence="1">
    <location>
        <position position="1"/>
    </location>
</feature>
<name>A0A8K0T5H7_9PEZI</name>
<proteinExistence type="predicted"/>
<dbReference type="AlphaFoldDB" id="A0A8K0T5H7"/>
<organism evidence="1 2">
    <name type="scientific">Plectosphaerella cucumerina</name>
    <dbReference type="NCBI Taxonomy" id="40658"/>
    <lineage>
        <taxon>Eukaryota</taxon>
        <taxon>Fungi</taxon>
        <taxon>Dikarya</taxon>
        <taxon>Ascomycota</taxon>
        <taxon>Pezizomycotina</taxon>
        <taxon>Sordariomycetes</taxon>
        <taxon>Hypocreomycetidae</taxon>
        <taxon>Glomerellales</taxon>
        <taxon>Plectosphaerellaceae</taxon>
        <taxon>Plectosphaerella</taxon>
    </lineage>
</organism>
<protein>
    <submittedName>
        <fullName evidence="1">Uncharacterized protein</fullName>
    </submittedName>
</protein>
<dbReference type="Proteomes" id="UP000813385">
    <property type="component" value="Unassembled WGS sequence"/>
</dbReference>
<dbReference type="EMBL" id="JAGPXD010000007">
    <property type="protein sequence ID" value="KAH7347951.1"/>
    <property type="molecule type" value="Genomic_DNA"/>
</dbReference>
<accession>A0A8K0T5H7</accession>
<evidence type="ECO:0000313" key="2">
    <source>
        <dbReference type="Proteomes" id="UP000813385"/>
    </source>
</evidence>
<keyword evidence="2" id="KW-1185">Reference proteome</keyword>
<gene>
    <name evidence="1" type="ORF">B0T11DRAFT_233153</name>
</gene>
<sequence>FLVYKKDRKIKFINLAIKVNIVTIYDSFIPLGVNKFSEDFTIYKVISLLDFFLGYN</sequence>
<evidence type="ECO:0000313" key="1">
    <source>
        <dbReference type="EMBL" id="KAH7347951.1"/>
    </source>
</evidence>